<dbReference type="InterPro" id="IPR053781">
    <property type="entry name" value="F-box_AtFBL13-like"/>
</dbReference>
<proteinExistence type="predicted"/>
<comment type="caution">
    <text evidence="2">The sequence shown here is derived from an EMBL/GenBank/DDBJ whole genome shotgun (WGS) entry which is preliminary data.</text>
</comment>
<dbReference type="InterPro" id="IPR053197">
    <property type="entry name" value="F-box_SCFL_complex_component"/>
</dbReference>
<dbReference type="AlphaFoldDB" id="A0A8T0PXQ8"/>
<gene>
    <name evidence="2" type="ORF">PVAP13_7NG349351</name>
</gene>
<dbReference type="Gene3D" id="1.20.1280.50">
    <property type="match status" value="1"/>
</dbReference>
<dbReference type="Proteomes" id="UP000823388">
    <property type="component" value="Chromosome 7N"/>
</dbReference>
<dbReference type="PANTHER" id="PTHR34223">
    <property type="entry name" value="OS11G0201299 PROTEIN"/>
    <property type="match status" value="1"/>
</dbReference>
<evidence type="ECO:0000313" key="3">
    <source>
        <dbReference type="Proteomes" id="UP000823388"/>
    </source>
</evidence>
<dbReference type="SUPFAM" id="SSF52047">
    <property type="entry name" value="RNI-like"/>
    <property type="match status" value="1"/>
</dbReference>
<sequence length="369" mass="41554">MSGRETKKAATEGGGDRISGLPDEVLHRVLWLLPTREAVQTSLLACRWRHLWKSTRRLSVSRSWRSERLNKFVNRLLLIRDSVPLDECKFSFHGFPRVDGAEVDIWIRHALSLQVRVVHAHVGTNVHTTLSDQPFVSAYVTRIPELSEVMLKGGSLDFSTCIALEDLKMHACIIAVDKIFSQSLKRLRITRCNFKFGAITHISVSSLLFLGLAYCEVQTPLLESMPFLQAAFVRLGCFDEDYCAKGTNEDCRSLCENCCGACANCCDIGNSCSCVLLGGLSSVRYLTLDPSENMYTIKRDLQCCPIISKLKTLVLDNWNLNTGFQTLLCFLQHTPLLQTLIVKVPKVPRHTNAHLYELTLLNLSYMIDL</sequence>
<dbReference type="PROSITE" id="PS50181">
    <property type="entry name" value="FBOX"/>
    <property type="match status" value="1"/>
</dbReference>
<evidence type="ECO:0000259" key="1">
    <source>
        <dbReference type="PROSITE" id="PS50181"/>
    </source>
</evidence>
<accession>A0A8T0PXQ8</accession>
<dbReference type="SUPFAM" id="SSF81383">
    <property type="entry name" value="F-box domain"/>
    <property type="match status" value="1"/>
</dbReference>
<evidence type="ECO:0000313" key="2">
    <source>
        <dbReference type="EMBL" id="KAG2565152.1"/>
    </source>
</evidence>
<dbReference type="EMBL" id="CM029050">
    <property type="protein sequence ID" value="KAG2565152.1"/>
    <property type="molecule type" value="Genomic_DNA"/>
</dbReference>
<name>A0A8T0PXQ8_PANVG</name>
<feature type="domain" description="F-box" evidence="1">
    <location>
        <begin position="15"/>
        <end position="67"/>
    </location>
</feature>
<reference evidence="2" key="1">
    <citation type="submission" date="2020-05" db="EMBL/GenBank/DDBJ databases">
        <title>WGS assembly of Panicum virgatum.</title>
        <authorList>
            <person name="Lovell J.T."/>
            <person name="Jenkins J."/>
            <person name="Shu S."/>
            <person name="Juenger T.E."/>
            <person name="Schmutz J."/>
        </authorList>
    </citation>
    <scope>NUCLEOTIDE SEQUENCE</scope>
    <source>
        <strain evidence="2">AP13</strain>
    </source>
</reference>
<dbReference type="InterPro" id="IPR001810">
    <property type="entry name" value="F-box_dom"/>
</dbReference>
<keyword evidence="3" id="KW-1185">Reference proteome</keyword>
<protein>
    <recommendedName>
        <fullName evidence="1">F-box domain-containing protein</fullName>
    </recommendedName>
</protein>
<dbReference type="Pfam" id="PF00646">
    <property type="entry name" value="F-box"/>
    <property type="match status" value="1"/>
</dbReference>
<organism evidence="2 3">
    <name type="scientific">Panicum virgatum</name>
    <name type="common">Blackwell switchgrass</name>
    <dbReference type="NCBI Taxonomy" id="38727"/>
    <lineage>
        <taxon>Eukaryota</taxon>
        <taxon>Viridiplantae</taxon>
        <taxon>Streptophyta</taxon>
        <taxon>Embryophyta</taxon>
        <taxon>Tracheophyta</taxon>
        <taxon>Spermatophyta</taxon>
        <taxon>Magnoliopsida</taxon>
        <taxon>Liliopsida</taxon>
        <taxon>Poales</taxon>
        <taxon>Poaceae</taxon>
        <taxon>PACMAD clade</taxon>
        <taxon>Panicoideae</taxon>
        <taxon>Panicodae</taxon>
        <taxon>Paniceae</taxon>
        <taxon>Panicinae</taxon>
        <taxon>Panicum</taxon>
        <taxon>Panicum sect. Hiantes</taxon>
    </lineage>
</organism>
<dbReference type="CDD" id="cd22160">
    <property type="entry name" value="F-box_AtFBL13-like"/>
    <property type="match status" value="1"/>
</dbReference>
<dbReference type="PANTHER" id="PTHR34223:SF51">
    <property type="entry name" value="OS06G0556300 PROTEIN"/>
    <property type="match status" value="1"/>
</dbReference>
<dbReference type="InterPro" id="IPR036047">
    <property type="entry name" value="F-box-like_dom_sf"/>
</dbReference>